<dbReference type="InterPro" id="IPR053169">
    <property type="entry name" value="MUG_Protein"/>
</dbReference>
<keyword evidence="1" id="KW-0732">Signal</keyword>
<dbReference type="KEGG" id="pno:SNOG_12961"/>
<protein>
    <submittedName>
        <fullName evidence="2">Uncharacterized protein</fullName>
    </submittedName>
</protein>
<feature type="chain" id="PRO_5034562458" evidence="1">
    <location>
        <begin position="29"/>
        <end position="579"/>
    </location>
</feature>
<dbReference type="RefSeq" id="XP_001803175.1">
    <property type="nucleotide sequence ID" value="XM_001803123.1"/>
</dbReference>
<dbReference type="Gene3D" id="1.50.10.20">
    <property type="match status" value="1"/>
</dbReference>
<dbReference type="PANTHER" id="PTHR47791:SF2">
    <property type="entry name" value="ENDO MANNANASE, GH76 FAMILY (EUROFUNG)"/>
    <property type="match status" value="1"/>
</dbReference>
<dbReference type="InterPro" id="IPR005198">
    <property type="entry name" value="Glyco_hydro_76"/>
</dbReference>
<name>A0A7U2FFD5_PHANO</name>
<accession>A0A7U2FFD5</accession>
<reference evidence="3" key="1">
    <citation type="journal article" date="2021" name="BMC Genomics">
        <title>Chromosome-level genome assembly and manually-curated proteome of model necrotroph Parastagonospora nodorum Sn15 reveals a genome-wide trove of candidate effector homologs, and redundancy of virulence-related functions within an accessory chromosome.</title>
        <authorList>
            <person name="Bertazzoni S."/>
            <person name="Jones D.A.B."/>
            <person name="Phan H.T."/>
            <person name="Tan K.-C."/>
            <person name="Hane J.K."/>
        </authorList>
    </citation>
    <scope>NUCLEOTIDE SEQUENCE [LARGE SCALE GENOMIC DNA]</scope>
    <source>
        <strain evidence="3">SN15 / ATCC MYA-4574 / FGSC 10173)</strain>
    </source>
</reference>
<dbReference type="Proteomes" id="UP000663193">
    <property type="component" value="Chromosome 16"/>
</dbReference>
<organism evidence="2 3">
    <name type="scientific">Phaeosphaeria nodorum (strain SN15 / ATCC MYA-4574 / FGSC 10173)</name>
    <name type="common">Glume blotch fungus</name>
    <name type="synonym">Parastagonospora nodorum</name>
    <dbReference type="NCBI Taxonomy" id="321614"/>
    <lineage>
        <taxon>Eukaryota</taxon>
        <taxon>Fungi</taxon>
        <taxon>Dikarya</taxon>
        <taxon>Ascomycota</taxon>
        <taxon>Pezizomycotina</taxon>
        <taxon>Dothideomycetes</taxon>
        <taxon>Pleosporomycetidae</taxon>
        <taxon>Pleosporales</taxon>
        <taxon>Pleosporineae</taxon>
        <taxon>Phaeosphaeriaceae</taxon>
        <taxon>Parastagonospora</taxon>
    </lineage>
</organism>
<proteinExistence type="predicted"/>
<evidence type="ECO:0000313" key="2">
    <source>
        <dbReference type="EMBL" id="QRD04229.1"/>
    </source>
</evidence>
<sequence>MPRIAAACRSVVVAVALVIFTLISTARSFQPKLPENSIFGTCATLVPEHYLQIAQPHSHLFDASEELKARDETLEALHNLQGIFFKPWLGTWRGVEQWQTAFLVSCLAGVILSLSEDITETTQLKTINAIERYFTSITSAFLKQNVDDMIINAHDDKLWVAVSWIEVARMIRIYSRRHYSDHSPLRIDTNGDWHGTLWLPLMATRAVIFWQASTSDSDAFACQGGITWDPRRAEYKNSITNQLCMMTAIELHHSLPQNWRNTFLNEIEESSFEPVNEGQHLRAAVAAHEWIAGADLTNENDVFVDGWHFVADGNSGQAVLGTRDESVFTYNQGVILGALRGLWDATAKPCFLEDGHKLIQSVIKSTGYDLANDKPFKNRVVHESMRIPLWQGLGRAGVREDYCDISGNCTNDVKLYKAIFMHYFIRFCLPLDQKDFPSTLVFDTEMVTAATAAHHKSCSSYLGWIAHNARAALGTRDSNGRFGMWWTDGLYTAALRSFQVIPNHVDIPSGSSQVDPNFFDKFMITLGNPNEQRSGRTAATQASGTMVVKAWWSLLRALRPKTETVAVAHAQDGFCREYR</sequence>
<dbReference type="PANTHER" id="PTHR47791">
    <property type="entry name" value="MEIOTICALLY UP-REGULATED GENE 191 PROTEIN"/>
    <property type="match status" value="1"/>
</dbReference>
<evidence type="ECO:0000313" key="3">
    <source>
        <dbReference type="Proteomes" id="UP000663193"/>
    </source>
</evidence>
<dbReference type="Pfam" id="PF03663">
    <property type="entry name" value="Glyco_hydro_76"/>
    <property type="match status" value="1"/>
</dbReference>
<evidence type="ECO:0000256" key="1">
    <source>
        <dbReference type="SAM" id="SignalP"/>
    </source>
</evidence>
<dbReference type="OrthoDB" id="4104179at2759"/>
<feature type="signal peptide" evidence="1">
    <location>
        <begin position="1"/>
        <end position="28"/>
    </location>
</feature>
<dbReference type="VEuPathDB" id="FungiDB:JI435_129610"/>
<dbReference type="AlphaFoldDB" id="A0A7U2FFD5"/>
<dbReference type="EMBL" id="CP069038">
    <property type="protein sequence ID" value="QRD04229.1"/>
    <property type="molecule type" value="Genomic_DNA"/>
</dbReference>
<keyword evidence="3" id="KW-1185">Reference proteome</keyword>
<gene>
    <name evidence="2" type="ORF">JI435_129610</name>
</gene>